<dbReference type="Proteomes" id="UP000292082">
    <property type="component" value="Unassembled WGS sequence"/>
</dbReference>
<evidence type="ECO:0000313" key="2">
    <source>
        <dbReference type="EMBL" id="TBU57531.1"/>
    </source>
</evidence>
<dbReference type="InterPro" id="IPR028322">
    <property type="entry name" value="PNRC-like_rgn"/>
</dbReference>
<accession>A0A4Q9NDE2</accession>
<feature type="compositionally biased region" description="Low complexity" evidence="1">
    <location>
        <begin position="48"/>
        <end position="68"/>
    </location>
</feature>
<protein>
    <submittedName>
        <fullName evidence="2">Uncharacterized protein</fullName>
    </submittedName>
</protein>
<reference evidence="2 3" key="1">
    <citation type="submission" date="2019-01" db="EMBL/GenBank/DDBJ databases">
        <title>Draft genome sequences of three monokaryotic isolates of the white-rot basidiomycete fungus Dichomitus squalens.</title>
        <authorList>
            <consortium name="DOE Joint Genome Institute"/>
            <person name="Lopez S.C."/>
            <person name="Andreopoulos B."/>
            <person name="Pangilinan J."/>
            <person name="Lipzen A."/>
            <person name="Riley R."/>
            <person name="Ahrendt S."/>
            <person name="Ng V."/>
            <person name="Barry K."/>
            <person name="Daum C."/>
            <person name="Grigoriev I.V."/>
            <person name="Hilden K.S."/>
            <person name="Makela M.R."/>
            <person name="de Vries R.P."/>
        </authorList>
    </citation>
    <scope>NUCLEOTIDE SEQUENCE [LARGE SCALE GENOMIC DNA]</scope>
    <source>
        <strain evidence="2 3">CBS 464.89</strain>
    </source>
</reference>
<name>A0A4Q9NDE2_9APHY</name>
<evidence type="ECO:0000313" key="3">
    <source>
        <dbReference type="Proteomes" id="UP000292082"/>
    </source>
</evidence>
<feature type="region of interest" description="Disordered" evidence="1">
    <location>
        <begin position="395"/>
        <end position="439"/>
    </location>
</feature>
<feature type="compositionally biased region" description="Polar residues" evidence="1">
    <location>
        <begin position="319"/>
        <end position="338"/>
    </location>
</feature>
<dbReference type="STRING" id="114155.A0A4Q9NDE2"/>
<gene>
    <name evidence="2" type="ORF">BD310DRAFT_978095</name>
</gene>
<feature type="compositionally biased region" description="Low complexity" evidence="1">
    <location>
        <begin position="402"/>
        <end position="416"/>
    </location>
</feature>
<organism evidence="2 3">
    <name type="scientific">Dichomitus squalens</name>
    <dbReference type="NCBI Taxonomy" id="114155"/>
    <lineage>
        <taxon>Eukaryota</taxon>
        <taxon>Fungi</taxon>
        <taxon>Dikarya</taxon>
        <taxon>Basidiomycota</taxon>
        <taxon>Agaricomycotina</taxon>
        <taxon>Agaricomycetes</taxon>
        <taxon>Polyporales</taxon>
        <taxon>Polyporaceae</taxon>
        <taxon>Dichomitus</taxon>
    </lineage>
</organism>
<dbReference type="OMA" id="EGVFAMS"/>
<keyword evidence="3" id="KW-1185">Reference proteome</keyword>
<proteinExistence type="predicted"/>
<dbReference type="AlphaFoldDB" id="A0A4Q9NDE2"/>
<dbReference type="Pfam" id="PF15365">
    <property type="entry name" value="PNRC"/>
    <property type="match status" value="1"/>
</dbReference>
<feature type="region of interest" description="Disordered" evidence="1">
    <location>
        <begin position="1"/>
        <end position="258"/>
    </location>
</feature>
<feature type="compositionally biased region" description="Low complexity" evidence="1">
    <location>
        <begin position="150"/>
        <end position="161"/>
    </location>
</feature>
<dbReference type="GO" id="GO:0016071">
    <property type="term" value="P:mRNA metabolic process"/>
    <property type="evidence" value="ECO:0007669"/>
    <property type="project" value="UniProtKB-ARBA"/>
</dbReference>
<dbReference type="EMBL" id="ML145136">
    <property type="protein sequence ID" value="TBU57531.1"/>
    <property type="molecule type" value="Genomic_DNA"/>
</dbReference>
<feature type="compositionally biased region" description="Polar residues" evidence="1">
    <location>
        <begin position="69"/>
        <end position="82"/>
    </location>
</feature>
<feature type="region of interest" description="Disordered" evidence="1">
    <location>
        <begin position="273"/>
        <end position="370"/>
    </location>
</feature>
<sequence>MIAVQKPPSMFSSPIFRPTHARHPSAPVVVRPSHTPGVLNISKPPSHSAPRPQLAQAQPRAPRASPKSKPQQRSLQPTQTQAAPVERPKALNPSPAKAEQPSTTNDKPPRGRKQHKQPKDAGGRDNSVSPSNVVARRHAHQPSPSPRIPSPSKAAPASRVRVSSVKPEDKTSTDPFTDDANASAQDGKADGKAFRSPPKLSSQPSGKLARRRQASAQLLDSPTPRLPSRRKGRAQGETIAPLQSAFPTSLPPRQASADMTSLRWDSFPICDDSSDFGDDSDVSPPTTPIREVSTVPHRAKGTWLQEKYGVDDAPRTAPMASTSGFPFSGQSPCSTPTPAQRRRNHRRVPSEGVFAMSTDEESPSSSVSDLFESIRQKIRSPVSIPRQRCFTVPTGTPSSFGASSSDHTISSSAPSATGYFAGSVFQNSPSPDDLPAPSF</sequence>
<evidence type="ECO:0000256" key="1">
    <source>
        <dbReference type="SAM" id="MobiDB-lite"/>
    </source>
</evidence>